<dbReference type="InterPro" id="IPR029510">
    <property type="entry name" value="Ald_DH_CS_GLU"/>
</dbReference>
<evidence type="ECO:0000313" key="7">
    <source>
        <dbReference type="EMBL" id="MCV9886749.1"/>
    </source>
</evidence>
<dbReference type="InterPro" id="IPR012394">
    <property type="entry name" value="Aldehyde_DH_NAD(P)"/>
</dbReference>
<dbReference type="InterPro" id="IPR016162">
    <property type="entry name" value="Ald_DH_N"/>
</dbReference>
<dbReference type="RefSeq" id="WP_264143293.1">
    <property type="nucleotide sequence ID" value="NZ_JAOYEY010000043.1"/>
</dbReference>
<sequence>MVQMSEQTVESVSTVVQLQKNFFHTGQTKSKDFRKRMLQTLAEQVRKHEKEICQALKLDLNKSETEAYMTEIGFLLEEIKFTLKHIDKWMKPEKVKTAKTHIGSKGIRVAEPYGVTLIIAPWNYPFQLQLAPLIGAIAAGNTAILKPSELTPYTSSILVKLIQEAFDPAYVTVMEGGVETTSILLDQPFDYIFFTGSVPVGKIVMKAAAERLIPITLELGGKSPCIVDQSSNLELAAKRIMFGKLINAGQTCIAPDYLLLDKKIKEPLIEELKKVIVDFYGENAIQNEEFTKIVNDRHFHRLKSYLSDGMILFGGQSDESQLKINPTLIKPKDLTSPLMTDEIFGPILPILEYDNIQEAVDFINSRPKPLALYVFTTNDEVAKQVTESTSFGGGCINDTIMHIATPYLPFGGVGESGMGTYHGEASFQTFSHYKSVLKQTNRFDFSFRYPNAKNSLKMMKKLMK</sequence>
<dbReference type="SUPFAM" id="SSF53720">
    <property type="entry name" value="ALDH-like"/>
    <property type="match status" value="1"/>
</dbReference>
<dbReference type="Pfam" id="PF00171">
    <property type="entry name" value="Aldedh"/>
    <property type="match status" value="1"/>
</dbReference>
<dbReference type="PROSITE" id="PS00070">
    <property type="entry name" value="ALDEHYDE_DEHYDR_CYS"/>
    <property type="match status" value="1"/>
</dbReference>
<accession>A0ABT3DIM1</accession>
<evidence type="ECO:0000259" key="6">
    <source>
        <dbReference type="Pfam" id="PF00171"/>
    </source>
</evidence>
<dbReference type="PROSITE" id="PS00687">
    <property type="entry name" value="ALDEHYDE_DEHYDR_GLU"/>
    <property type="match status" value="1"/>
</dbReference>
<keyword evidence="8" id="KW-1185">Reference proteome</keyword>
<dbReference type="Proteomes" id="UP001526147">
    <property type="component" value="Unassembled WGS sequence"/>
</dbReference>
<feature type="active site" evidence="4">
    <location>
        <position position="218"/>
    </location>
</feature>
<feature type="domain" description="Aldehyde dehydrogenase" evidence="6">
    <location>
        <begin position="3"/>
        <end position="436"/>
    </location>
</feature>
<dbReference type="InterPro" id="IPR016163">
    <property type="entry name" value="Ald_DH_C"/>
</dbReference>
<dbReference type="InterPro" id="IPR016161">
    <property type="entry name" value="Ald_DH/histidinol_DH"/>
</dbReference>
<evidence type="ECO:0000256" key="4">
    <source>
        <dbReference type="PROSITE-ProRule" id="PRU10007"/>
    </source>
</evidence>
<evidence type="ECO:0000256" key="2">
    <source>
        <dbReference type="ARBA" id="ARBA00023002"/>
    </source>
</evidence>
<reference evidence="7 8" key="1">
    <citation type="submission" date="2022-10" db="EMBL/GenBank/DDBJ databases">
        <title>Draft genome assembly of moderately radiation resistant bacterium Metabacillus halosaccharovorans.</title>
        <authorList>
            <person name="Pal S."/>
            <person name="Gopinathan A."/>
        </authorList>
    </citation>
    <scope>NUCLEOTIDE SEQUENCE [LARGE SCALE GENOMIC DNA]</scope>
    <source>
        <strain evidence="7 8">VITHBRA001</strain>
    </source>
</reference>
<dbReference type="CDD" id="cd07136">
    <property type="entry name" value="ALDH_YwdH-P39616"/>
    <property type="match status" value="1"/>
</dbReference>
<organism evidence="7 8">
    <name type="scientific">Metabacillus halosaccharovorans</name>
    <dbReference type="NCBI Taxonomy" id="930124"/>
    <lineage>
        <taxon>Bacteria</taxon>
        <taxon>Bacillati</taxon>
        <taxon>Bacillota</taxon>
        <taxon>Bacilli</taxon>
        <taxon>Bacillales</taxon>
        <taxon>Bacillaceae</taxon>
        <taxon>Metabacillus</taxon>
    </lineage>
</organism>
<dbReference type="Gene3D" id="3.40.605.10">
    <property type="entry name" value="Aldehyde Dehydrogenase, Chain A, domain 1"/>
    <property type="match status" value="1"/>
</dbReference>
<protein>
    <recommendedName>
        <fullName evidence="3">Aldehyde dehydrogenase</fullName>
    </recommendedName>
</protein>
<evidence type="ECO:0000256" key="1">
    <source>
        <dbReference type="ARBA" id="ARBA00009986"/>
    </source>
</evidence>
<keyword evidence="2 3" id="KW-0560">Oxidoreductase</keyword>
<name>A0ABT3DIM1_9BACI</name>
<dbReference type="InterPro" id="IPR016160">
    <property type="entry name" value="Ald_DH_CS_CYS"/>
</dbReference>
<evidence type="ECO:0000313" key="8">
    <source>
        <dbReference type="Proteomes" id="UP001526147"/>
    </source>
</evidence>
<gene>
    <name evidence="7" type="ORF">OIH86_14010</name>
</gene>
<dbReference type="PANTHER" id="PTHR43570">
    <property type="entry name" value="ALDEHYDE DEHYDROGENASE"/>
    <property type="match status" value="1"/>
</dbReference>
<evidence type="ECO:0000256" key="5">
    <source>
        <dbReference type="RuleBase" id="RU003345"/>
    </source>
</evidence>
<comment type="caution">
    <text evidence="7">The sequence shown here is derived from an EMBL/GenBank/DDBJ whole genome shotgun (WGS) entry which is preliminary data.</text>
</comment>
<dbReference type="Gene3D" id="3.40.309.10">
    <property type="entry name" value="Aldehyde Dehydrogenase, Chain A, domain 2"/>
    <property type="match status" value="1"/>
</dbReference>
<dbReference type="InterPro" id="IPR015590">
    <property type="entry name" value="Aldehyde_DH_dom"/>
</dbReference>
<proteinExistence type="inferred from homology"/>
<dbReference type="EMBL" id="JAOYEY010000043">
    <property type="protein sequence ID" value="MCV9886749.1"/>
    <property type="molecule type" value="Genomic_DNA"/>
</dbReference>
<dbReference type="PANTHER" id="PTHR43570:SF16">
    <property type="entry name" value="ALDEHYDE DEHYDROGENASE TYPE III, ISOFORM Q"/>
    <property type="match status" value="1"/>
</dbReference>
<evidence type="ECO:0000256" key="3">
    <source>
        <dbReference type="PIRNR" id="PIRNR036492"/>
    </source>
</evidence>
<dbReference type="PIRSF" id="PIRSF036492">
    <property type="entry name" value="ALDH"/>
    <property type="match status" value="1"/>
</dbReference>
<comment type="similarity">
    <text evidence="1 3 5">Belongs to the aldehyde dehydrogenase family.</text>
</comment>